<proteinExistence type="predicted"/>
<accession>A0ABS0IJ42</accession>
<dbReference type="EMBL" id="JADQDQ010000005">
    <property type="protein sequence ID" value="MBF9238394.1"/>
    <property type="molecule type" value="Genomic_DNA"/>
</dbReference>
<reference evidence="1 2" key="1">
    <citation type="submission" date="2020-11" db="EMBL/GenBank/DDBJ databases">
        <authorList>
            <person name="Kim M.K."/>
        </authorList>
    </citation>
    <scope>NUCLEOTIDE SEQUENCE [LARGE SCALE GENOMIC DNA]</scope>
    <source>
        <strain evidence="1 2">BT683</strain>
    </source>
</reference>
<dbReference type="RefSeq" id="WP_196282754.1">
    <property type="nucleotide sequence ID" value="NZ_JADQDQ010000005.1"/>
</dbReference>
<sequence length="122" mass="13416">MENTNANFYTGYEGEPEVVFALQDFPSGKLHAWEGHVDAVLQAIPPGTGGSWDGLLLPYHLATGCWDNGEETVVEDLPLFASQLAAVDASCFEPETDQFFQALQVLVQRAMAERRTLLISRS</sequence>
<dbReference type="Proteomes" id="UP000597617">
    <property type="component" value="Unassembled WGS sequence"/>
</dbReference>
<protein>
    <recommendedName>
        <fullName evidence="3">Barstar (barnase inhibitor) domain-containing protein</fullName>
    </recommendedName>
</protein>
<evidence type="ECO:0008006" key="3">
    <source>
        <dbReference type="Google" id="ProtNLM"/>
    </source>
</evidence>
<evidence type="ECO:0000313" key="1">
    <source>
        <dbReference type="EMBL" id="MBF9238394.1"/>
    </source>
</evidence>
<evidence type="ECO:0000313" key="2">
    <source>
        <dbReference type="Proteomes" id="UP000597617"/>
    </source>
</evidence>
<organism evidence="1 2">
    <name type="scientific">Hymenobacter jeongseonensis</name>
    <dbReference type="NCBI Taxonomy" id="2791027"/>
    <lineage>
        <taxon>Bacteria</taxon>
        <taxon>Pseudomonadati</taxon>
        <taxon>Bacteroidota</taxon>
        <taxon>Cytophagia</taxon>
        <taxon>Cytophagales</taxon>
        <taxon>Hymenobacteraceae</taxon>
        <taxon>Hymenobacter</taxon>
    </lineage>
</organism>
<comment type="caution">
    <text evidence="1">The sequence shown here is derived from an EMBL/GenBank/DDBJ whole genome shotgun (WGS) entry which is preliminary data.</text>
</comment>
<name>A0ABS0IJ42_9BACT</name>
<keyword evidence="2" id="KW-1185">Reference proteome</keyword>
<gene>
    <name evidence="1" type="ORF">I2I05_13395</name>
</gene>